<keyword evidence="3" id="KW-1185">Reference proteome</keyword>
<evidence type="ECO:0000313" key="3">
    <source>
        <dbReference type="Proteomes" id="UP000297245"/>
    </source>
</evidence>
<proteinExistence type="predicted"/>
<feature type="compositionally biased region" description="Polar residues" evidence="1">
    <location>
        <begin position="369"/>
        <end position="388"/>
    </location>
</feature>
<accession>A0A4S8LMY8</accession>
<protein>
    <submittedName>
        <fullName evidence="2">Uncharacterized protein</fullName>
    </submittedName>
</protein>
<dbReference type="OrthoDB" id="3060725at2759"/>
<gene>
    <name evidence="2" type="ORF">K435DRAFT_864270</name>
</gene>
<feature type="compositionally biased region" description="Low complexity" evidence="1">
    <location>
        <begin position="331"/>
        <end position="354"/>
    </location>
</feature>
<sequence>MSTDTSALDDDCTFLPFGERRALPGGVYDVIHREKMAMGPDALGTLEPGVNFVPARHFGANTKFVWTNDRSKECELQLIGEFCSGTKVHPTGNHAVIDGNFIPIGDSNRLKFNWTLQCPTNAPEWLKAVFHNQVTVLHNTIESEYTGSMRSWVSRSVPDERPDLINVSSRKFYKSMTTNTKMVKKSIDTELSKTGESSPGASSTSTLTEESVESRGRQELTVGASYPPSVMPGHGGPWFDQTSAARIEQLDFRDPSMNLIHPSDWWQWITDGSLAYLTASMFIWDIEGRKVYTLTIKSLQILDKSDFVPIRPVVRDSIFSSEAVPATVVSSRTTVSSGPSPGKINFAGSLSLSSRGKKRSERDDDHVDQNVTQALEHSVVPETTSGSPKRNKRVKN</sequence>
<organism evidence="2 3">
    <name type="scientific">Dendrothele bispora (strain CBS 962.96)</name>
    <dbReference type="NCBI Taxonomy" id="1314807"/>
    <lineage>
        <taxon>Eukaryota</taxon>
        <taxon>Fungi</taxon>
        <taxon>Dikarya</taxon>
        <taxon>Basidiomycota</taxon>
        <taxon>Agaricomycotina</taxon>
        <taxon>Agaricomycetes</taxon>
        <taxon>Agaricomycetidae</taxon>
        <taxon>Agaricales</taxon>
        <taxon>Agaricales incertae sedis</taxon>
        <taxon>Dendrothele</taxon>
    </lineage>
</organism>
<evidence type="ECO:0000256" key="1">
    <source>
        <dbReference type="SAM" id="MobiDB-lite"/>
    </source>
</evidence>
<dbReference type="EMBL" id="ML179334">
    <property type="protein sequence ID" value="THU90471.1"/>
    <property type="molecule type" value="Genomic_DNA"/>
</dbReference>
<feature type="region of interest" description="Disordered" evidence="1">
    <location>
        <begin position="189"/>
        <end position="218"/>
    </location>
</feature>
<evidence type="ECO:0000313" key="2">
    <source>
        <dbReference type="EMBL" id="THU90471.1"/>
    </source>
</evidence>
<name>A0A4S8LMY8_DENBC</name>
<dbReference type="Proteomes" id="UP000297245">
    <property type="component" value="Unassembled WGS sequence"/>
</dbReference>
<reference evidence="2 3" key="1">
    <citation type="journal article" date="2019" name="Nat. Ecol. Evol.">
        <title>Megaphylogeny resolves global patterns of mushroom evolution.</title>
        <authorList>
            <person name="Varga T."/>
            <person name="Krizsan K."/>
            <person name="Foldi C."/>
            <person name="Dima B."/>
            <person name="Sanchez-Garcia M."/>
            <person name="Sanchez-Ramirez S."/>
            <person name="Szollosi G.J."/>
            <person name="Szarkandi J.G."/>
            <person name="Papp V."/>
            <person name="Albert L."/>
            <person name="Andreopoulos W."/>
            <person name="Angelini C."/>
            <person name="Antonin V."/>
            <person name="Barry K.W."/>
            <person name="Bougher N.L."/>
            <person name="Buchanan P."/>
            <person name="Buyck B."/>
            <person name="Bense V."/>
            <person name="Catcheside P."/>
            <person name="Chovatia M."/>
            <person name="Cooper J."/>
            <person name="Damon W."/>
            <person name="Desjardin D."/>
            <person name="Finy P."/>
            <person name="Geml J."/>
            <person name="Haridas S."/>
            <person name="Hughes K."/>
            <person name="Justo A."/>
            <person name="Karasinski D."/>
            <person name="Kautmanova I."/>
            <person name="Kiss B."/>
            <person name="Kocsube S."/>
            <person name="Kotiranta H."/>
            <person name="LaButti K.M."/>
            <person name="Lechner B.E."/>
            <person name="Liimatainen K."/>
            <person name="Lipzen A."/>
            <person name="Lukacs Z."/>
            <person name="Mihaltcheva S."/>
            <person name="Morgado L.N."/>
            <person name="Niskanen T."/>
            <person name="Noordeloos M.E."/>
            <person name="Ohm R.A."/>
            <person name="Ortiz-Santana B."/>
            <person name="Ovrebo C."/>
            <person name="Racz N."/>
            <person name="Riley R."/>
            <person name="Savchenko A."/>
            <person name="Shiryaev A."/>
            <person name="Soop K."/>
            <person name="Spirin V."/>
            <person name="Szebenyi C."/>
            <person name="Tomsovsky M."/>
            <person name="Tulloss R.E."/>
            <person name="Uehling J."/>
            <person name="Grigoriev I.V."/>
            <person name="Vagvolgyi C."/>
            <person name="Papp T."/>
            <person name="Martin F.M."/>
            <person name="Miettinen O."/>
            <person name="Hibbett D.S."/>
            <person name="Nagy L.G."/>
        </authorList>
    </citation>
    <scope>NUCLEOTIDE SEQUENCE [LARGE SCALE GENOMIC DNA]</scope>
    <source>
        <strain evidence="2 3">CBS 962.96</strain>
    </source>
</reference>
<feature type="region of interest" description="Disordered" evidence="1">
    <location>
        <begin position="331"/>
        <end position="396"/>
    </location>
</feature>
<dbReference type="AlphaFoldDB" id="A0A4S8LMY8"/>